<reference evidence="3" key="1">
    <citation type="journal article" date="2012" name="PLoS Genet.">
        <title>The genomes of the fungal plant pathogens Cladosporium fulvum and Dothistroma septosporum reveal adaptation to different hosts and lifestyles but also signatures of common ancestry.</title>
        <authorList>
            <person name="de Wit P.J.G.M."/>
            <person name="van der Burgt A."/>
            <person name="Oekmen B."/>
            <person name="Stergiopoulos I."/>
            <person name="Abd-Elsalam K.A."/>
            <person name="Aerts A.L."/>
            <person name="Bahkali A.H."/>
            <person name="Beenen H.G."/>
            <person name="Chettri P."/>
            <person name="Cox M.P."/>
            <person name="Datema E."/>
            <person name="de Vries R.P."/>
            <person name="Dhillon B."/>
            <person name="Ganley A.R."/>
            <person name="Griffiths S.A."/>
            <person name="Guo Y."/>
            <person name="Hamelin R.C."/>
            <person name="Henrissat B."/>
            <person name="Kabir M.S."/>
            <person name="Jashni M.K."/>
            <person name="Kema G."/>
            <person name="Klaubauf S."/>
            <person name="Lapidus A."/>
            <person name="Levasseur A."/>
            <person name="Lindquist E."/>
            <person name="Mehrabi R."/>
            <person name="Ohm R.A."/>
            <person name="Owen T.J."/>
            <person name="Salamov A."/>
            <person name="Schwelm A."/>
            <person name="Schijlen E."/>
            <person name="Sun H."/>
            <person name="van den Burg H.A."/>
            <person name="van Ham R.C.H.J."/>
            <person name="Zhang S."/>
            <person name="Goodwin S.B."/>
            <person name="Grigoriev I.V."/>
            <person name="Collemare J."/>
            <person name="Bradshaw R.E."/>
        </authorList>
    </citation>
    <scope>NUCLEOTIDE SEQUENCE [LARGE SCALE GENOMIC DNA]</scope>
    <source>
        <strain evidence="3">NZE10 / CBS 128990</strain>
    </source>
</reference>
<proteinExistence type="predicted"/>
<evidence type="ECO:0000313" key="3">
    <source>
        <dbReference type="Proteomes" id="UP000016933"/>
    </source>
</evidence>
<evidence type="ECO:0000313" key="2">
    <source>
        <dbReference type="EMBL" id="EME38312.1"/>
    </source>
</evidence>
<evidence type="ECO:0000256" key="1">
    <source>
        <dbReference type="SAM" id="MobiDB-lite"/>
    </source>
</evidence>
<dbReference type="Proteomes" id="UP000016933">
    <property type="component" value="Unassembled WGS sequence"/>
</dbReference>
<dbReference type="OrthoDB" id="3884218at2759"/>
<keyword evidence="3" id="KW-1185">Reference proteome</keyword>
<feature type="compositionally biased region" description="Polar residues" evidence="1">
    <location>
        <begin position="184"/>
        <end position="197"/>
    </location>
</feature>
<accession>N1PBH4</accession>
<dbReference type="HOGENOM" id="CLU_1156363_0_0_1"/>
<sequence length="240" mass="26385">MTMVLPRPSAFGTRPAYLDGIFRDYREQSSTISAHSSASSISTTSTASNYDLRSAYYAKQLTPRIEEEDSDTFSTRSKKSFLTRRRFGLGSILNRRTYPQAEETILERRPSTSAGRSSPLPLHLQPQRSPPLPPVSSPLANDAHTVHRRPSLPKLLTNLPPPQAVATYANRPLPAVPGQKKPSPRSQFERQQSSTVASPRDIKCQPCHYFTARNCNGYVIGGGLGDACETCLNAGFFGAM</sequence>
<dbReference type="EMBL" id="KB446547">
    <property type="protein sequence ID" value="EME38312.1"/>
    <property type="molecule type" value="Genomic_DNA"/>
</dbReference>
<feature type="region of interest" description="Disordered" evidence="1">
    <location>
        <begin position="100"/>
        <end position="145"/>
    </location>
</feature>
<reference evidence="2 3" key="2">
    <citation type="journal article" date="2012" name="PLoS Pathog.">
        <title>Diverse lifestyles and strategies of plant pathogenesis encoded in the genomes of eighteen Dothideomycetes fungi.</title>
        <authorList>
            <person name="Ohm R.A."/>
            <person name="Feau N."/>
            <person name="Henrissat B."/>
            <person name="Schoch C.L."/>
            <person name="Horwitz B.A."/>
            <person name="Barry K.W."/>
            <person name="Condon B.J."/>
            <person name="Copeland A.C."/>
            <person name="Dhillon B."/>
            <person name="Glaser F."/>
            <person name="Hesse C.N."/>
            <person name="Kosti I."/>
            <person name="LaButti K."/>
            <person name="Lindquist E.A."/>
            <person name="Lucas S."/>
            <person name="Salamov A.A."/>
            <person name="Bradshaw R.E."/>
            <person name="Ciuffetti L."/>
            <person name="Hamelin R.C."/>
            <person name="Kema G.H.J."/>
            <person name="Lawrence C."/>
            <person name="Scott J.A."/>
            <person name="Spatafora J.W."/>
            <person name="Turgeon B.G."/>
            <person name="de Wit P.J.G.M."/>
            <person name="Zhong S."/>
            <person name="Goodwin S.B."/>
            <person name="Grigoriev I.V."/>
        </authorList>
    </citation>
    <scope>NUCLEOTIDE SEQUENCE [LARGE SCALE GENOMIC DNA]</scope>
    <source>
        <strain evidence="3">NZE10 / CBS 128990</strain>
    </source>
</reference>
<dbReference type="AlphaFoldDB" id="N1PBH4"/>
<feature type="compositionally biased region" description="Low complexity" evidence="1">
    <location>
        <begin position="116"/>
        <end position="127"/>
    </location>
</feature>
<dbReference type="eggNOG" id="ENOG502T9CG">
    <property type="taxonomic scope" value="Eukaryota"/>
</dbReference>
<name>N1PBH4_DOTSN</name>
<organism evidence="2 3">
    <name type="scientific">Dothistroma septosporum (strain NZE10 / CBS 128990)</name>
    <name type="common">Red band needle blight fungus</name>
    <name type="synonym">Mycosphaerella pini</name>
    <dbReference type="NCBI Taxonomy" id="675120"/>
    <lineage>
        <taxon>Eukaryota</taxon>
        <taxon>Fungi</taxon>
        <taxon>Dikarya</taxon>
        <taxon>Ascomycota</taxon>
        <taxon>Pezizomycotina</taxon>
        <taxon>Dothideomycetes</taxon>
        <taxon>Dothideomycetidae</taxon>
        <taxon>Mycosphaerellales</taxon>
        <taxon>Mycosphaerellaceae</taxon>
        <taxon>Dothistroma</taxon>
    </lineage>
</organism>
<protein>
    <submittedName>
        <fullName evidence="2">Uncharacterized protein</fullName>
    </submittedName>
</protein>
<feature type="region of interest" description="Disordered" evidence="1">
    <location>
        <begin position="172"/>
        <end position="197"/>
    </location>
</feature>
<gene>
    <name evidence="2" type="ORF">DOTSEDRAFT_75763</name>
</gene>
<dbReference type="OMA" id="ACETCLN"/>